<keyword evidence="12" id="KW-0342">GTP-binding</keyword>
<dbReference type="Pfam" id="PF04446">
    <property type="entry name" value="Thg1"/>
    <property type="match status" value="1"/>
</dbReference>
<evidence type="ECO:0000256" key="8">
    <source>
        <dbReference type="ARBA" id="ARBA00022695"/>
    </source>
</evidence>
<dbReference type="GO" id="GO:0005525">
    <property type="term" value="F:GTP binding"/>
    <property type="evidence" value="ECO:0007669"/>
    <property type="project" value="UniProtKB-KW"/>
</dbReference>
<gene>
    <name evidence="17" type="primary">THG1L</name>
    <name evidence="17" type="ORF">DNF11_4056</name>
</gene>
<keyword evidence="10" id="KW-0547">Nucleotide-binding</keyword>
<sequence length="282" mass="32167">MAGSRFAYVRDFELSDVVVPHTYMLVRIDGTGFHRFSQRHAFSKPNDAQALELMNEAARQVMHAFKGHITLAFGESDEYSFLIDKYSTLYNRRQSKLVTHIVSLFTSAYVFHWSQYMSAPLGEPPSFDGRLVVYPGTQEIRDYFAWRQADTHINNLYNTIFWALVLQGQKTEREAHDLLKGTVSSEKHEMLFQQFGINYDKLPAFFRKGTTLVWASVPDPRRTKPRTKLCTLHVDIIGDAFWHAPPDTASPGIEGVTSTCFYEHPERLCGVGLGHAVLTTKP</sequence>
<dbReference type="OrthoDB" id="62560at2759"/>
<keyword evidence="9" id="KW-0479">Metal-binding</keyword>
<dbReference type="EC" id="2.7.7.79" evidence="4"/>
<evidence type="ECO:0000256" key="11">
    <source>
        <dbReference type="ARBA" id="ARBA00022842"/>
    </source>
</evidence>
<accession>A0A3G2SAR2</accession>
<comment type="similarity">
    <text evidence="3">Belongs to the tRNA(His) guanylyltransferase family.</text>
</comment>
<dbReference type="PANTHER" id="PTHR12729:SF6">
    <property type="entry name" value="TRNA(HIS) GUANYLYLTRANSFERASE-RELATED"/>
    <property type="match status" value="1"/>
</dbReference>
<dbReference type="InterPro" id="IPR024956">
    <property type="entry name" value="tRNAHis_GuaTrfase_cat"/>
</dbReference>
<evidence type="ECO:0000259" key="15">
    <source>
        <dbReference type="Pfam" id="PF04446"/>
    </source>
</evidence>
<evidence type="ECO:0000313" key="18">
    <source>
        <dbReference type="Proteomes" id="UP000269793"/>
    </source>
</evidence>
<evidence type="ECO:0000259" key="16">
    <source>
        <dbReference type="Pfam" id="PF14413"/>
    </source>
</evidence>
<comment type="catalytic activity">
    <reaction evidence="14">
        <text>a 5'-end ribonucleotide-tRNA(His) + GTP + ATP + H2O = a 5'-end phospho-guanosine-ribonucleotide-tRNA(His) + AMP + 2 diphosphate + H(+)</text>
        <dbReference type="Rhea" id="RHEA:54564"/>
        <dbReference type="Rhea" id="RHEA-COMP:14193"/>
        <dbReference type="Rhea" id="RHEA-COMP:14917"/>
        <dbReference type="ChEBI" id="CHEBI:15377"/>
        <dbReference type="ChEBI" id="CHEBI:15378"/>
        <dbReference type="ChEBI" id="CHEBI:30616"/>
        <dbReference type="ChEBI" id="CHEBI:33019"/>
        <dbReference type="ChEBI" id="CHEBI:37565"/>
        <dbReference type="ChEBI" id="CHEBI:138282"/>
        <dbReference type="ChEBI" id="CHEBI:141847"/>
        <dbReference type="ChEBI" id="CHEBI:456215"/>
        <dbReference type="EC" id="2.7.7.79"/>
    </reaction>
</comment>
<dbReference type="Pfam" id="PF14413">
    <property type="entry name" value="Thg1C"/>
    <property type="match status" value="1"/>
</dbReference>
<reference evidence="17 18" key="1">
    <citation type="submission" date="2018-10" db="EMBL/GenBank/DDBJ databases">
        <title>Complete genome sequence of Malassezia restricta CBS 7877.</title>
        <authorList>
            <person name="Morand S.C."/>
            <person name="Bertignac M."/>
            <person name="Iltis A."/>
            <person name="Kolder I."/>
            <person name="Pirovano W."/>
            <person name="Jourdain R."/>
            <person name="Clavaud C."/>
        </authorList>
    </citation>
    <scope>NUCLEOTIDE SEQUENCE [LARGE SCALE GENOMIC DNA]</scope>
    <source>
        <strain evidence="17 18">CBS 7877</strain>
    </source>
</reference>
<dbReference type="InterPro" id="IPR025845">
    <property type="entry name" value="Thg1_C_dom"/>
</dbReference>
<evidence type="ECO:0000256" key="14">
    <source>
        <dbReference type="ARBA" id="ARBA00047281"/>
    </source>
</evidence>
<feature type="domain" description="Thg1 C-terminal" evidence="16">
    <location>
        <begin position="138"/>
        <end position="218"/>
    </location>
</feature>
<comment type="cofactor">
    <cofactor evidence="1">
        <name>Mg(2+)</name>
        <dbReference type="ChEBI" id="CHEBI:18420"/>
    </cofactor>
</comment>
<evidence type="ECO:0000256" key="1">
    <source>
        <dbReference type="ARBA" id="ARBA00001946"/>
    </source>
</evidence>
<dbReference type="InterPro" id="IPR038469">
    <property type="entry name" value="tRNAHis_GuaTrfase_Thg1_sf"/>
</dbReference>
<evidence type="ECO:0000256" key="12">
    <source>
        <dbReference type="ARBA" id="ARBA00023134"/>
    </source>
</evidence>
<evidence type="ECO:0000256" key="13">
    <source>
        <dbReference type="ARBA" id="ARBA00032480"/>
    </source>
</evidence>
<evidence type="ECO:0000256" key="6">
    <source>
        <dbReference type="ARBA" id="ARBA00022679"/>
    </source>
</evidence>
<evidence type="ECO:0000256" key="4">
    <source>
        <dbReference type="ARBA" id="ARBA00012511"/>
    </source>
</evidence>
<evidence type="ECO:0000256" key="3">
    <source>
        <dbReference type="ARBA" id="ARBA00010113"/>
    </source>
</evidence>
<keyword evidence="8 17" id="KW-0548">Nucleotidyltransferase</keyword>
<dbReference type="InterPro" id="IPR007537">
    <property type="entry name" value="tRNAHis_GuaTrfase_Thg1"/>
</dbReference>
<dbReference type="Proteomes" id="UP000269793">
    <property type="component" value="Chromosome IX"/>
</dbReference>
<evidence type="ECO:0000256" key="10">
    <source>
        <dbReference type="ARBA" id="ARBA00022741"/>
    </source>
</evidence>
<keyword evidence="7" id="KW-0819">tRNA processing</keyword>
<evidence type="ECO:0000256" key="9">
    <source>
        <dbReference type="ARBA" id="ARBA00022723"/>
    </source>
</evidence>
<organism evidence="17 18">
    <name type="scientific">Malassezia restricta (strain ATCC 96810 / NBRC 103918 / CBS 7877)</name>
    <name type="common">Seborrheic dermatitis infection agent</name>
    <dbReference type="NCBI Taxonomy" id="425264"/>
    <lineage>
        <taxon>Eukaryota</taxon>
        <taxon>Fungi</taxon>
        <taxon>Dikarya</taxon>
        <taxon>Basidiomycota</taxon>
        <taxon>Ustilaginomycotina</taxon>
        <taxon>Malasseziomycetes</taxon>
        <taxon>Malasseziales</taxon>
        <taxon>Malasseziaceae</taxon>
        <taxon>Malassezia</taxon>
    </lineage>
</organism>
<dbReference type="GO" id="GO:0008193">
    <property type="term" value="F:tRNA guanylyltransferase activity"/>
    <property type="evidence" value="ECO:0007669"/>
    <property type="project" value="UniProtKB-EC"/>
</dbReference>
<dbReference type="Gene3D" id="3.30.70.3000">
    <property type="match status" value="1"/>
</dbReference>
<evidence type="ECO:0000256" key="7">
    <source>
        <dbReference type="ARBA" id="ARBA00022694"/>
    </source>
</evidence>
<dbReference type="GO" id="GO:0006400">
    <property type="term" value="P:tRNA modification"/>
    <property type="evidence" value="ECO:0007669"/>
    <property type="project" value="InterPro"/>
</dbReference>
<comment type="function">
    <text evidence="2">Adds a GMP to the 5'-end of tRNA(His) after transcription and RNase P cleavage.</text>
</comment>
<name>A0A3G2SAR2_MALR7</name>
<dbReference type="VEuPathDB" id="FungiDB:DNF11_4056"/>
<evidence type="ECO:0000313" key="17">
    <source>
        <dbReference type="EMBL" id="AYO45006.1"/>
    </source>
</evidence>
<keyword evidence="18" id="KW-1185">Reference proteome</keyword>
<evidence type="ECO:0000256" key="2">
    <source>
        <dbReference type="ARBA" id="ARBA00002939"/>
    </source>
</evidence>
<evidence type="ECO:0000256" key="5">
    <source>
        <dbReference type="ARBA" id="ARBA00015443"/>
    </source>
</evidence>
<keyword evidence="6 17" id="KW-0808">Transferase</keyword>
<dbReference type="EMBL" id="CP033156">
    <property type="protein sequence ID" value="AYO45006.1"/>
    <property type="molecule type" value="Genomic_DNA"/>
</dbReference>
<keyword evidence="11" id="KW-0460">Magnesium</keyword>
<dbReference type="AlphaFoldDB" id="A0A3G2SAR2"/>
<feature type="domain" description="tRNAHis guanylyltransferase catalytic" evidence="15">
    <location>
        <begin position="7"/>
        <end position="135"/>
    </location>
</feature>
<dbReference type="PANTHER" id="PTHR12729">
    <property type="entry name" value="TRNA(HIS) GUANYLYLTRANSFERASE-RELATED"/>
    <property type="match status" value="1"/>
</dbReference>
<dbReference type="GO" id="GO:0000287">
    <property type="term" value="F:magnesium ion binding"/>
    <property type="evidence" value="ECO:0007669"/>
    <property type="project" value="InterPro"/>
</dbReference>
<protein>
    <recommendedName>
        <fullName evidence="5">tRNA(His) guanylyltransferase</fullName>
        <ecNumber evidence="4">2.7.7.79</ecNumber>
    </recommendedName>
    <alternativeName>
        <fullName evidence="13">tRNA-histidine guanylyltransferase</fullName>
    </alternativeName>
</protein>
<dbReference type="FunFam" id="3.30.70.3000:FF:000001">
    <property type="entry name" value="tRNA(His) guanylyltransferase"/>
    <property type="match status" value="1"/>
</dbReference>
<dbReference type="STRING" id="425264.A0A3G2SAR2"/>
<proteinExistence type="inferred from homology"/>